<feature type="region of interest" description="Disordered" evidence="1">
    <location>
        <begin position="1"/>
        <end position="44"/>
    </location>
</feature>
<feature type="compositionally biased region" description="Acidic residues" evidence="1">
    <location>
        <begin position="1"/>
        <end position="12"/>
    </location>
</feature>
<gene>
    <name evidence="2" type="ORF">C1SCF055_LOCUS2863</name>
</gene>
<proteinExistence type="predicted"/>
<evidence type="ECO:0000313" key="3">
    <source>
        <dbReference type="EMBL" id="CAL4761776.1"/>
    </source>
</evidence>
<reference evidence="3 4" key="2">
    <citation type="submission" date="2024-05" db="EMBL/GenBank/DDBJ databases">
        <authorList>
            <person name="Chen Y."/>
            <person name="Shah S."/>
            <person name="Dougan E. K."/>
            <person name="Thang M."/>
            <person name="Chan C."/>
        </authorList>
    </citation>
    <scope>NUCLEOTIDE SEQUENCE [LARGE SCALE GENOMIC DNA]</scope>
</reference>
<evidence type="ECO:0000256" key="1">
    <source>
        <dbReference type="SAM" id="MobiDB-lite"/>
    </source>
</evidence>
<reference evidence="2" key="1">
    <citation type="submission" date="2022-10" db="EMBL/GenBank/DDBJ databases">
        <authorList>
            <person name="Chen Y."/>
            <person name="Dougan E. K."/>
            <person name="Chan C."/>
            <person name="Rhodes N."/>
            <person name="Thang M."/>
        </authorList>
    </citation>
    <scope>NUCLEOTIDE SEQUENCE</scope>
</reference>
<feature type="region of interest" description="Disordered" evidence="1">
    <location>
        <begin position="372"/>
        <end position="392"/>
    </location>
</feature>
<dbReference type="Proteomes" id="UP001152797">
    <property type="component" value="Unassembled WGS sequence"/>
</dbReference>
<sequence>MDFDDECADEELQVAGNDHDDPPQQEDASRRKRRRFTSNSGSGRDAVKTCFVASCSETCAKGKKWCATHNSFYDSMSYHAKKNKETEIFNQVMSDALEADRAFKRFMDDNPDQGRWSRKKFIEWSQFKKEHSLSLVHTDRRGAKPFEKKKSSSRVETSAAEKHLGDDDRELMLDQVMKGGTPNDVDDRFFTEAVGVKIRTEKMQLAAGKIKEAQEKLSKSLGSQQDACGQVVASYNTMLQACENICKAWLDSLPSEALKLAPKVEKKEIEEGDDYVKPEVPDAVEQKHQHFLQLVKNAEPQIRLCNGDLELISLVMLEFYQHLLSSASSPAWLVAFESECKSLWSVQDVFQKSLVRISTDVLSYISQKERTAARNQERKRKEDESRAAKTQRAQAKAHAAMVKQAKAHGHAVFGVDDKLFQSFADRSPWVWKGCESCKSWRNHPNVSLRLSEFGGSYKQAASFKADGRSQAPILRNQGKQESDILWSSVFPSKSILDITKIPEGTSFMQNCWWFGYDPKNSWAHFAPNGAGMIRCIASGQMRIICFPVADVQETMRAKGMTVNLDELTQFVLSLTKEDPLVGKGYAVNVSQDDVVYIPPGMILCEKSSSSALLYGGRKSYILKNEDCMQSYQGCIDMLKASSRDPSKMESVVELYKTVTSMPPPPVPQKAQAEKVLEPGDLNSKKVTEDRGDGNDALRLARFKSLVAGGLHVYSDYSGMAGEFEALFQLGEALASRVEFEVSHRRFCDISKLAQGILKEISSMEFNEPCVMSDINSRLPEHALRWLNAAEPAGEDSAEAAASSYGSMDMYLKQNRKSIFADATHDWCIVHNRRCELFPQVCGLYDDECDDGFKQPLVINFAGTTCKGWSAVGKGRCFSDPSERPHSIWTNERGFRASETVQSQETMFFSECTPRYPVKVRCSFKVQSSDFRLQTL</sequence>
<feature type="region of interest" description="Disordered" evidence="1">
    <location>
        <begin position="139"/>
        <end position="161"/>
    </location>
</feature>
<dbReference type="EMBL" id="CAMXCT020000136">
    <property type="protein sequence ID" value="CAL1127839.1"/>
    <property type="molecule type" value="Genomic_DNA"/>
</dbReference>
<accession>A0A9P1FEY1</accession>
<evidence type="ECO:0000313" key="2">
    <source>
        <dbReference type="EMBL" id="CAI3974464.1"/>
    </source>
</evidence>
<organism evidence="2">
    <name type="scientific">Cladocopium goreaui</name>
    <dbReference type="NCBI Taxonomy" id="2562237"/>
    <lineage>
        <taxon>Eukaryota</taxon>
        <taxon>Sar</taxon>
        <taxon>Alveolata</taxon>
        <taxon>Dinophyceae</taxon>
        <taxon>Suessiales</taxon>
        <taxon>Symbiodiniaceae</taxon>
        <taxon>Cladocopium</taxon>
    </lineage>
</organism>
<comment type="caution">
    <text evidence="2">The sequence shown here is derived from an EMBL/GenBank/DDBJ whole genome shotgun (WGS) entry which is preliminary data.</text>
</comment>
<dbReference type="EMBL" id="CAMXCT030000136">
    <property type="protein sequence ID" value="CAL4761776.1"/>
    <property type="molecule type" value="Genomic_DNA"/>
</dbReference>
<protein>
    <submittedName>
        <fullName evidence="2">Uncharacterized protein</fullName>
    </submittedName>
</protein>
<feature type="compositionally biased region" description="Basic and acidic residues" evidence="1">
    <location>
        <begin position="372"/>
        <end position="387"/>
    </location>
</feature>
<feature type="compositionally biased region" description="Basic and acidic residues" evidence="1">
    <location>
        <begin position="139"/>
        <end position="150"/>
    </location>
</feature>
<name>A0A9P1FEY1_9DINO</name>
<evidence type="ECO:0000313" key="4">
    <source>
        <dbReference type="Proteomes" id="UP001152797"/>
    </source>
</evidence>
<dbReference type="AlphaFoldDB" id="A0A9P1FEY1"/>
<dbReference type="EMBL" id="CAMXCT010000136">
    <property type="protein sequence ID" value="CAI3974464.1"/>
    <property type="molecule type" value="Genomic_DNA"/>
</dbReference>
<keyword evidence="4" id="KW-1185">Reference proteome</keyword>